<evidence type="ECO:0000313" key="2">
    <source>
        <dbReference type="Proteomes" id="UP000001072"/>
    </source>
</evidence>
<evidence type="ECO:0000313" key="1">
    <source>
        <dbReference type="EMBL" id="EGG06407.1"/>
    </source>
</evidence>
<dbReference type="Proteomes" id="UP000001072">
    <property type="component" value="Unassembled WGS sequence"/>
</dbReference>
<dbReference type="GeneID" id="18922974"/>
<dbReference type="EMBL" id="GL883108">
    <property type="protein sequence ID" value="EGG06407.1"/>
    <property type="molecule type" value="Genomic_DNA"/>
</dbReference>
<reference evidence="2" key="1">
    <citation type="journal article" date="2011" name="Proc. Natl. Acad. Sci. U.S.A.">
        <title>Obligate biotrophy features unraveled by the genomic analysis of rust fungi.</title>
        <authorList>
            <person name="Duplessis S."/>
            <person name="Cuomo C.A."/>
            <person name="Lin Y.-C."/>
            <person name="Aerts A."/>
            <person name="Tisserant E."/>
            <person name="Veneault-Fourrey C."/>
            <person name="Joly D.L."/>
            <person name="Hacquard S."/>
            <person name="Amselem J."/>
            <person name="Cantarel B.L."/>
            <person name="Chiu R."/>
            <person name="Coutinho P.M."/>
            <person name="Feau N."/>
            <person name="Field M."/>
            <person name="Frey P."/>
            <person name="Gelhaye E."/>
            <person name="Goldberg J."/>
            <person name="Grabherr M.G."/>
            <person name="Kodira C.D."/>
            <person name="Kohler A."/>
            <person name="Kuees U."/>
            <person name="Lindquist E.A."/>
            <person name="Lucas S.M."/>
            <person name="Mago R."/>
            <person name="Mauceli E."/>
            <person name="Morin E."/>
            <person name="Murat C."/>
            <person name="Pangilinan J.L."/>
            <person name="Park R."/>
            <person name="Pearson M."/>
            <person name="Quesneville H."/>
            <person name="Rouhier N."/>
            <person name="Sakthikumar S."/>
            <person name="Salamov A.A."/>
            <person name="Schmutz J."/>
            <person name="Selles B."/>
            <person name="Shapiro H."/>
            <person name="Tanguay P."/>
            <person name="Tuskan G.A."/>
            <person name="Henrissat B."/>
            <person name="Van de Peer Y."/>
            <person name="Rouze P."/>
            <person name="Ellis J.G."/>
            <person name="Dodds P.N."/>
            <person name="Schein J.E."/>
            <person name="Zhong S."/>
            <person name="Hamelin R.C."/>
            <person name="Grigoriev I.V."/>
            <person name="Szabo L.J."/>
            <person name="Martin F."/>
        </authorList>
    </citation>
    <scope>NUCLEOTIDE SEQUENCE [LARGE SCALE GENOMIC DNA]</scope>
    <source>
        <strain evidence="2">98AG31 / pathotype 3-4-7</strain>
    </source>
</reference>
<sequence length="135" mass="15189">MSKYKKAGVSKEKQDTDQRMATHYMCHCRHPPKYSPSIVACLCQGGGGYCTCMNVIPFDDHLRRRLPILVETYSVRLFDESRSKITQKRNILTGSPAHGMTFVNPPVQATVNPDCTMCALRQKVDTSTATLRGHR</sequence>
<keyword evidence="2" id="KW-1185">Reference proteome</keyword>
<protein>
    <submittedName>
        <fullName evidence="1">Uncharacterized protein</fullName>
    </submittedName>
</protein>
<proteinExistence type="predicted"/>
<dbReference type="HOGENOM" id="CLU_1886212_0_0_1"/>
<dbReference type="VEuPathDB" id="FungiDB:MELLADRAFT_106704"/>
<accession>F4RMD1</accession>
<gene>
    <name evidence="1" type="ORF">MELLADRAFT_106704</name>
</gene>
<dbReference type="InParanoid" id="F4RMD1"/>
<dbReference type="AlphaFoldDB" id="F4RMD1"/>
<organism evidence="2">
    <name type="scientific">Melampsora larici-populina (strain 98AG31 / pathotype 3-4-7)</name>
    <name type="common">Poplar leaf rust fungus</name>
    <dbReference type="NCBI Taxonomy" id="747676"/>
    <lineage>
        <taxon>Eukaryota</taxon>
        <taxon>Fungi</taxon>
        <taxon>Dikarya</taxon>
        <taxon>Basidiomycota</taxon>
        <taxon>Pucciniomycotina</taxon>
        <taxon>Pucciniomycetes</taxon>
        <taxon>Pucciniales</taxon>
        <taxon>Melampsoraceae</taxon>
        <taxon>Melampsora</taxon>
    </lineage>
</organism>
<name>F4RMD1_MELLP</name>
<dbReference type="KEGG" id="mlr:MELLADRAFT_106704"/>
<dbReference type="RefSeq" id="XP_007410241.1">
    <property type="nucleotide sequence ID" value="XM_007410179.1"/>
</dbReference>